<dbReference type="Gene3D" id="3.40.50.1820">
    <property type="entry name" value="alpha/beta hydrolase"/>
    <property type="match status" value="1"/>
</dbReference>
<comment type="caution">
    <text evidence="1">The sequence shown here is derived from an EMBL/GenBank/DDBJ whole genome shotgun (WGS) entry which is preliminary data.</text>
</comment>
<dbReference type="PANTHER" id="PTHR15394">
    <property type="entry name" value="SERINE HYDROLASE RBBP9"/>
    <property type="match status" value="1"/>
</dbReference>
<dbReference type="SUPFAM" id="SSF53474">
    <property type="entry name" value="alpha/beta-Hydrolases"/>
    <property type="match status" value="1"/>
</dbReference>
<dbReference type="InterPro" id="IPR010662">
    <property type="entry name" value="RBBP9/YdeN"/>
</dbReference>
<dbReference type="Proteomes" id="UP000231383">
    <property type="component" value="Unassembled WGS sequence"/>
</dbReference>
<gene>
    <name evidence="1" type="ORF">CO051_04755</name>
</gene>
<dbReference type="PANTHER" id="PTHR15394:SF3">
    <property type="entry name" value="SERINE HYDROLASE RBBP9"/>
    <property type="match status" value="1"/>
</dbReference>
<dbReference type="AlphaFoldDB" id="A0A2M8EXU2"/>
<dbReference type="InterPro" id="IPR029058">
    <property type="entry name" value="AB_hydrolase_fold"/>
</dbReference>
<dbReference type="Pfam" id="PF06821">
    <property type="entry name" value="Ser_hydrolase"/>
    <property type="match status" value="1"/>
</dbReference>
<dbReference type="GO" id="GO:0016787">
    <property type="term" value="F:hydrolase activity"/>
    <property type="evidence" value="ECO:0007669"/>
    <property type="project" value="InterPro"/>
</dbReference>
<evidence type="ECO:0008006" key="3">
    <source>
        <dbReference type="Google" id="ProtNLM"/>
    </source>
</evidence>
<reference evidence="2" key="1">
    <citation type="submission" date="2017-09" db="EMBL/GenBank/DDBJ databases">
        <title>Depth-based differentiation of microbial function through sediment-hosted aquifers and enrichment of novel symbionts in the deep terrestrial subsurface.</title>
        <authorList>
            <person name="Probst A.J."/>
            <person name="Ladd B."/>
            <person name="Jarett J.K."/>
            <person name="Geller-Mcgrath D.E."/>
            <person name="Sieber C.M.K."/>
            <person name="Emerson J.B."/>
            <person name="Anantharaman K."/>
            <person name="Thomas B.C."/>
            <person name="Malmstrom R."/>
            <person name="Stieglmeier M."/>
            <person name="Klingl A."/>
            <person name="Woyke T."/>
            <person name="Ryan C.M."/>
            <person name="Banfield J.F."/>
        </authorList>
    </citation>
    <scope>NUCLEOTIDE SEQUENCE [LARGE SCALE GENOMIC DNA]</scope>
</reference>
<name>A0A2M8EXU2_9BACT</name>
<accession>A0A2M8EXU2</accession>
<sequence>MKNAIILHGGPDKKEYYDPKAPSMSNAHWIPWLQGQLLKHDIPTATPEVPYSFDRNWTVWNREVERFDITPETILIGHSTGAGFFIKYLSIHPEIKVGKVILVAPWLDPYQEHTKNFFDDFEIDPNLVSRTAGITIFNSDNDQDSVQKTVEIVREKVKGIHYREFHHYGHFCYSDLKTGEFPELLLEILG</sequence>
<evidence type="ECO:0000313" key="1">
    <source>
        <dbReference type="EMBL" id="PJC30966.1"/>
    </source>
</evidence>
<dbReference type="EMBL" id="PFSC01000123">
    <property type="protein sequence ID" value="PJC30966.1"/>
    <property type="molecule type" value="Genomic_DNA"/>
</dbReference>
<proteinExistence type="predicted"/>
<organism evidence="1 2">
    <name type="scientific">Candidatus Roizmanbacteria bacterium CG_4_9_14_0_2_um_filter_39_13</name>
    <dbReference type="NCBI Taxonomy" id="1974839"/>
    <lineage>
        <taxon>Bacteria</taxon>
        <taxon>Candidatus Roizmaniibacteriota</taxon>
    </lineage>
</organism>
<evidence type="ECO:0000313" key="2">
    <source>
        <dbReference type="Proteomes" id="UP000231383"/>
    </source>
</evidence>
<protein>
    <recommendedName>
        <fullName evidence="3">Alpha/beta hydrolase</fullName>
    </recommendedName>
</protein>